<dbReference type="RefSeq" id="WP_101438785.1">
    <property type="nucleotide sequence ID" value="NZ_JACJHR010000127.1"/>
</dbReference>
<evidence type="ECO:0000313" key="6">
    <source>
        <dbReference type="Proteomes" id="UP000550260"/>
    </source>
</evidence>
<dbReference type="InterPro" id="IPR001296">
    <property type="entry name" value="Glyco_trans_1"/>
</dbReference>
<dbReference type="CDD" id="cd03801">
    <property type="entry name" value="GT4_PimA-like"/>
    <property type="match status" value="1"/>
</dbReference>
<reference evidence="3 6" key="2">
    <citation type="submission" date="2020-08" db="EMBL/GenBank/DDBJ databases">
        <title>Amycolatopsis echigonensis JCM 21831.</title>
        <authorList>
            <person name="Tedsree N."/>
            <person name="Kuncharoen N."/>
            <person name="Likhitwitayawuid K."/>
            <person name="Tanasupawat S."/>
        </authorList>
    </citation>
    <scope>NUCLEOTIDE SEQUENCE [LARGE SCALE GENOMIC DNA]</scope>
    <source>
        <strain evidence="3 6">JCM 21831</strain>
    </source>
</reference>
<dbReference type="Pfam" id="PF00534">
    <property type="entry name" value="Glycos_transf_1"/>
    <property type="match status" value="1"/>
</dbReference>
<dbReference type="Proteomes" id="UP000550260">
    <property type="component" value="Unassembled WGS sequence"/>
</dbReference>
<dbReference type="SUPFAM" id="SSF53756">
    <property type="entry name" value="UDP-Glycosyltransferase/glycogen phosphorylase"/>
    <property type="match status" value="1"/>
</dbReference>
<dbReference type="AlphaFoldDB" id="A0A2N3WPP9"/>
<gene>
    <name evidence="4" type="ORF">ATK30_6777</name>
    <name evidence="3" type="ORF">H5411_43025</name>
</gene>
<evidence type="ECO:0000259" key="2">
    <source>
        <dbReference type="Pfam" id="PF00534"/>
    </source>
</evidence>
<protein>
    <submittedName>
        <fullName evidence="4">Glycosyl transferase family 1</fullName>
    </submittedName>
    <submittedName>
        <fullName evidence="3">Glycosyltransferase family 4 protein</fullName>
    </submittedName>
</protein>
<proteinExistence type="predicted"/>
<evidence type="ECO:0000313" key="5">
    <source>
        <dbReference type="Proteomes" id="UP000233750"/>
    </source>
</evidence>
<dbReference type="EMBL" id="PJMY01000003">
    <property type="protein sequence ID" value="PKV95845.1"/>
    <property type="molecule type" value="Genomic_DNA"/>
</dbReference>
<dbReference type="InterPro" id="IPR050194">
    <property type="entry name" value="Glycosyltransferase_grp1"/>
</dbReference>
<evidence type="ECO:0000313" key="4">
    <source>
        <dbReference type="EMBL" id="PKV95845.1"/>
    </source>
</evidence>
<dbReference type="EMBL" id="JACJHR010000127">
    <property type="protein sequence ID" value="MBB2505873.1"/>
    <property type="molecule type" value="Genomic_DNA"/>
</dbReference>
<sequence>MRLSCFVVPGDVDDRSVPSGGNTYDRRMAEHLPVRLRPVDGTWPDPDEAAQRRLDQALAEVPDGGKVLLDGLVACGVPDVLAPYADRLALAVLVHLPLADETGLDPQRAADLDGRERKTLHLAHQVIVTSPAAARAVEKRHGLATVHIAPPGTDPAPPATGTDGVSQLICVAAITPRKGQDILLNALSEVDGLEVDFVGSRTRNPAYANSLSHPRAHFTGPLDGAALEAAYHRADLLVLPSHAETYGMVVTEALARGIPVLASDVGGVPDALGRAPDGEQPGLLVPPGDAAALAAALRTWRDDPDLRKRLRAAAAARARTLEGWAAAAARLNGILAVR</sequence>
<dbReference type="OrthoDB" id="9765330at2"/>
<accession>A0A8E1W966</accession>
<keyword evidence="5" id="KW-1185">Reference proteome</keyword>
<reference evidence="4 5" key="1">
    <citation type="submission" date="2017-12" db="EMBL/GenBank/DDBJ databases">
        <title>Sequencing the genomes of 1000 Actinobacteria strains.</title>
        <authorList>
            <person name="Klenk H.-P."/>
        </authorList>
    </citation>
    <scope>NUCLEOTIDE SEQUENCE [LARGE SCALE GENOMIC DNA]</scope>
    <source>
        <strain evidence="4 5">DSM 45165</strain>
    </source>
</reference>
<dbReference type="GO" id="GO:0016758">
    <property type="term" value="F:hexosyltransferase activity"/>
    <property type="evidence" value="ECO:0007669"/>
    <property type="project" value="TreeGrafter"/>
</dbReference>
<organism evidence="4 5">
    <name type="scientific">Amycolatopsis echigonensis</name>
    <dbReference type="NCBI Taxonomy" id="2576905"/>
    <lineage>
        <taxon>Bacteria</taxon>
        <taxon>Bacillati</taxon>
        <taxon>Actinomycetota</taxon>
        <taxon>Actinomycetes</taxon>
        <taxon>Pseudonocardiales</taxon>
        <taxon>Pseudonocardiaceae</taxon>
        <taxon>Amycolatopsis</taxon>
    </lineage>
</organism>
<name>A0A2N3WPP9_9PSEU</name>
<accession>A0A2N3WPP9</accession>
<evidence type="ECO:0000313" key="3">
    <source>
        <dbReference type="EMBL" id="MBB2505873.1"/>
    </source>
</evidence>
<dbReference type="Proteomes" id="UP000233750">
    <property type="component" value="Unassembled WGS sequence"/>
</dbReference>
<dbReference type="PANTHER" id="PTHR45947:SF3">
    <property type="entry name" value="SULFOQUINOVOSYL TRANSFERASE SQD2"/>
    <property type="match status" value="1"/>
</dbReference>
<keyword evidence="1 4" id="KW-0808">Transferase</keyword>
<dbReference type="PANTHER" id="PTHR45947">
    <property type="entry name" value="SULFOQUINOVOSYL TRANSFERASE SQD2"/>
    <property type="match status" value="1"/>
</dbReference>
<feature type="domain" description="Glycosyl transferase family 1" evidence="2">
    <location>
        <begin position="167"/>
        <end position="315"/>
    </location>
</feature>
<dbReference type="Gene3D" id="3.40.50.2000">
    <property type="entry name" value="Glycogen Phosphorylase B"/>
    <property type="match status" value="2"/>
</dbReference>
<evidence type="ECO:0000256" key="1">
    <source>
        <dbReference type="ARBA" id="ARBA00022679"/>
    </source>
</evidence>
<comment type="caution">
    <text evidence="4">The sequence shown here is derived from an EMBL/GenBank/DDBJ whole genome shotgun (WGS) entry which is preliminary data.</text>
</comment>